<dbReference type="AlphaFoldDB" id="A0AA88XNA9"/>
<gene>
    <name evidence="5" type="ORF">FSP39_001082</name>
</gene>
<accession>A0AA88XNA9</accession>
<keyword evidence="1" id="KW-0433">Leucine-rich repeat</keyword>
<dbReference type="PROSITE" id="PS51450">
    <property type="entry name" value="LRR"/>
    <property type="match status" value="1"/>
</dbReference>
<dbReference type="Pfam" id="PF13855">
    <property type="entry name" value="LRR_8"/>
    <property type="match status" value="1"/>
</dbReference>
<evidence type="ECO:0000256" key="3">
    <source>
        <dbReference type="SAM" id="MobiDB-lite"/>
    </source>
</evidence>
<evidence type="ECO:0000313" key="5">
    <source>
        <dbReference type="EMBL" id="KAK3089132.1"/>
    </source>
</evidence>
<dbReference type="InterPro" id="IPR050216">
    <property type="entry name" value="LRR_domain-containing"/>
</dbReference>
<sequence length="296" mass="34429">MAYLYIKPKTDFSDTKNLRLRIETEDPLFYGLKKLKIRGLELSDLPLAVFNLVELEILDMSPEREACLNFRLVRVPKQIGRLINLQVLILDTNELIELPREICLLVNLERLALSNNNLSELPVGFKSLQKLQSLHMANNNFQDFPMEICEIQNLGFLDMSDNGLQNLPEEISNMKELHTLLLFYNRLETIPESICTMTSLHCLWLGNNFIRELPRDFGRLVNLDWDKRYVSSTLDGNPLTRPPLEICRMGPRAIDRYLTSSKSRMDPVRNNSWERNGISEEGEQDEEKEDATEKDW</sequence>
<dbReference type="PANTHER" id="PTHR48051">
    <property type="match status" value="1"/>
</dbReference>
<evidence type="ECO:0000313" key="6">
    <source>
        <dbReference type="Proteomes" id="UP001186944"/>
    </source>
</evidence>
<keyword evidence="6" id="KW-1185">Reference proteome</keyword>
<dbReference type="PANTHER" id="PTHR48051:SF54">
    <property type="entry name" value="LEUCINE-RICH REPEAT-CONTAINING PROTEIN"/>
    <property type="match status" value="1"/>
</dbReference>
<comment type="caution">
    <text evidence="5">The sequence shown here is derived from an EMBL/GenBank/DDBJ whole genome shotgun (WGS) entry which is preliminary data.</text>
</comment>
<evidence type="ECO:0000256" key="1">
    <source>
        <dbReference type="ARBA" id="ARBA00022614"/>
    </source>
</evidence>
<dbReference type="SUPFAM" id="SSF52058">
    <property type="entry name" value="L domain-like"/>
    <property type="match status" value="1"/>
</dbReference>
<keyword evidence="2" id="KW-0677">Repeat</keyword>
<dbReference type="InterPro" id="IPR001611">
    <property type="entry name" value="Leu-rich_rpt"/>
</dbReference>
<feature type="region of interest" description="Disordered" evidence="3">
    <location>
        <begin position="260"/>
        <end position="296"/>
    </location>
</feature>
<dbReference type="SMART" id="SM00369">
    <property type="entry name" value="LRR_TYP"/>
    <property type="match status" value="6"/>
</dbReference>
<feature type="domain" description="Disease resistance R13L4/SHOC-2-like LRR" evidence="4">
    <location>
        <begin position="147"/>
        <end position="223"/>
    </location>
</feature>
<evidence type="ECO:0000256" key="2">
    <source>
        <dbReference type="ARBA" id="ARBA00022737"/>
    </source>
</evidence>
<protein>
    <recommendedName>
        <fullName evidence="4">Disease resistance R13L4/SHOC-2-like LRR domain-containing protein</fullName>
    </recommendedName>
</protein>
<dbReference type="Pfam" id="PF23598">
    <property type="entry name" value="LRR_14"/>
    <property type="match status" value="1"/>
</dbReference>
<dbReference type="EMBL" id="VSWD01000010">
    <property type="protein sequence ID" value="KAK3089132.1"/>
    <property type="molecule type" value="Genomic_DNA"/>
</dbReference>
<feature type="compositionally biased region" description="Acidic residues" evidence="3">
    <location>
        <begin position="280"/>
        <end position="290"/>
    </location>
</feature>
<proteinExistence type="predicted"/>
<name>A0AA88XNA9_PINIB</name>
<dbReference type="InterPro" id="IPR032675">
    <property type="entry name" value="LRR_dom_sf"/>
</dbReference>
<evidence type="ECO:0000259" key="4">
    <source>
        <dbReference type="Pfam" id="PF23598"/>
    </source>
</evidence>
<organism evidence="5 6">
    <name type="scientific">Pinctada imbricata</name>
    <name type="common">Atlantic pearl-oyster</name>
    <name type="synonym">Pinctada martensii</name>
    <dbReference type="NCBI Taxonomy" id="66713"/>
    <lineage>
        <taxon>Eukaryota</taxon>
        <taxon>Metazoa</taxon>
        <taxon>Spiralia</taxon>
        <taxon>Lophotrochozoa</taxon>
        <taxon>Mollusca</taxon>
        <taxon>Bivalvia</taxon>
        <taxon>Autobranchia</taxon>
        <taxon>Pteriomorphia</taxon>
        <taxon>Pterioida</taxon>
        <taxon>Pterioidea</taxon>
        <taxon>Pteriidae</taxon>
        <taxon>Pinctada</taxon>
    </lineage>
</organism>
<dbReference type="Proteomes" id="UP001186944">
    <property type="component" value="Unassembled WGS sequence"/>
</dbReference>
<dbReference type="Gene3D" id="3.80.10.10">
    <property type="entry name" value="Ribonuclease Inhibitor"/>
    <property type="match status" value="2"/>
</dbReference>
<reference evidence="5" key="1">
    <citation type="submission" date="2019-08" db="EMBL/GenBank/DDBJ databases">
        <title>The improved chromosome-level genome for the pearl oyster Pinctada fucata martensii using PacBio sequencing and Hi-C.</title>
        <authorList>
            <person name="Zheng Z."/>
        </authorList>
    </citation>
    <scope>NUCLEOTIDE SEQUENCE</scope>
    <source>
        <strain evidence="5">ZZ-2019</strain>
        <tissue evidence="5">Adductor muscle</tissue>
    </source>
</reference>
<dbReference type="InterPro" id="IPR003591">
    <property type="entry name" value="Leu-rich_rpt_typical-subtyp"/>
</dbReference>
<dbReference type="GO" id="GO:0005737">
    <property type="term" value="C:cytoplasm"/>
    <property type="evidence" value="ECO:0007669"/>
    <property type="project" value="TreeGrafter"/>
</dbReference>
<dbReference type="InterPro" id="IPR055414">
    <property type="entry name" value="LRR_R13L4/SHOC2-like"/>
</dbReference>